<sequence length="74" mass="9096">MYLYISLFLKQNTLITLHCIYLFYSLSKCLYIVLYIYIFILQVNIIIFFCVYIFIALRFLVFIEKNNYVNKEIK</sequence>
<feature type="transmembrane region" description="Helical" evidence="1">
    <location>
        <begin position="46"/>
        <end position="63"/>
    </location>
</feature>
<proteinExistence type="predicted"/>
<accession>A0AAX2F355</accession>
<protein>
    <submittedName>
        <fullName evidence="2">Uncharacterized protein</fullName>
    </submittedName>
</protein>
<dbReference type="Proteomes" id="UP000184105">
    <property type="component" value="Unassembled WGS sequence"/>
</dbReference>
<keyword evidence="1" id="KW-1133">Transmembrane helix</keyword>
<gene>
    <name evidence="2" type="ORF">SAMN05444364_10822</name>
</gene>
<evidence type="ECO:0000313" key="2">
    <source>
        <dbReference type="EMBL" id="SHF75153.1"/>
    </source>
</evidence>
<keyword evidence="3" id="KW-1185">Reference proteome</keyword>
<keyword evidence="1" id="KW-0472">Membrane</keyword>
<reference evidence="2 3" key="1">
    <citation type="submission" date="2016-11" db="EMBL/GenBank/DDBJ databases">
        <authorList>
            <person name="Varghese N."/>
            <person name="Submissions S."/>
        </authorList>
    </citation>
    <scope>NUCLEOTIDE SEQUENCE [LARGE SCALE GENOMIC DNA]</scope>
    <source>
        <strain evidence="2 3">DSM 22613</strain>
    </source>
</reference>
<dbReference type="AlphaFoldDB" id="A0AAX2F355"/>
<organism evidence="2 3">
    <name type="scientific">Prevotella scopos JCM 17725</name>
    <dbReference type="NCBI Taxonomy" id="1236518"/>
    <lineage>
        <taxon>Bacteria</taxon>
        <taxon>Pseudomonadati</taxon>
        <taxon>Bacteroidota</taxon>
        <taxon>Bacteroidia</taxon>
        <taxon>Bacteroidales</taxon>
        <taxon>Prevotellaceae</taxon>
        <taxon>Prevotella</taxon>
    </lineage>
</organism>
<evidence type="ECO:0000313" key="3">
    <source>
        <dbReference type="Proteomes" id="UP000184105"/>
    </source>
</evidence>
<name>A0AAX2F355_9BACT</name>
<evidence type="ECO:0000256" key="1">
    <source>
        <dbReference type="SAM" id="Phobius"/>
    </source>
</evidence>
<comment type="caution">
    <text evidence="2">The sequence shown here is derived from an EMBL/GenBank/DDBJ whole genome shotgun (WGS) entry which is preliminary data.</text>
</comment>
<dbReference type="EMBL" id="FQWA01000008">
    <property type="protein sequence ID" value="SHF75153.1"/>
    <property type="molecule type" value="Genomic_DNA"/>
</dbReference>
<keyword evidence="1" id="KW-0812">Transmembrane</keyword>
<feature type="transmembrane region" description="Helical" evidence="1">
    <location>
        <begin position="21"/>
        <end position="40"/>
    </location>
</feature>